<gene>
    <name evidence="2" type="ORF">EVAR_7998_1</name>
</gene>
<protein>
    <submittedName>
        <fullName evidence="2">Uncharacterized protein</fullName>
    </submittedName>
</protein>
<evidence type="ECO:0000256" key="1">
    <source>
        <dbReference type="SAM" id="MobiDB-lite"/>
    </source>
</evidence>
<keyword evidence="3" id="KW-1185">Reference proteome</keyword>
<accession>A0A4C1TJK3</accession>
<reference evidence="2 3" key="1">
    <citation type="journal article" date="2019" name="Commun. Biol.">
        <title>The bagworm genome reveals a unique fibroin gene that provides high tensile strength.</title>
        <authorList>
            <person name="Kono N."/>
            <person name="Nakamura H."/>
            <person name="Ohtoshi R."/>
            <person name="Tomita M."/>
            <person name="Numata K."/>
            <person name="Arakawa K."/>
        </authorList>
    </citation>
    <scope>NUCLEOTIDE SEQUENCE [LARGE SCALE GENOMIC DNA]</scope>
</reference>
<evidence type="ECO:0000313" key="3">
    <source>
        <dbReference type="Proteomes" id="UP000299102"/>
    </source>
</evidence>
<evidence type="ECO:0000313" key="2">
    <source>
        <dbReference type="EMBL" id="GBP13770.1"/>
    </source>
</evidence>
<dbReference type="AlphaFoldDB" id="A0A4C1TJK3"/>
<proteinExistence type="predicted"/>
<feature type="compositionally biased region" description="Basic and acidic residues" evidence="1">
    <location>
        <begin position="16"/>
        <end position="31"/>
    </location>
</feature>
<feature type="compositionally biased region" description="Basic and acidic residues" evidence="1">
    <location>
        <begin position="95"/>
        <end position="110"/>
    </location>
</feature>
<dbReference type="Proteomes" id="UP000299102">
    <property type="component" value="Unassembled WGS sequence"/>
</dbReference>
<name>A0A4C1TJK3_EUMVA</name>
<comment type="caution">
    <text evidence="2">The sequence shown here is derived from an EMBL/GenBank/DDBJ whole genome shotgun (WGS) entry which is preliminary data.</text>
</comment>
<sequence>MQIHNSETARYGIGLKPDEINIRDKRRDTLKSRPRNNLRHKTSARSNNKNNPLCHYKQASPSRFSERRARAHLDGLTCTHFKTIFLGAANLKTSGETKTRDGPHHLRTSD</sequence>
<feature type="region of interest" description="Disordered" evidence="1">
    <location>
        <begin position="1"/>
        <end position="62"/>
    </location>
</feature>
<organism evidence="2 3">
    <name type="scientific">Eumeta variegata</name>
    <name type="common">Bagworm moth</name>
    <name type="synonym">Eumeta japonica</name>
    <dbReference type="NCBI Taxonomy" id="151549"/>
    <lineage>
        <taxon>Eukaryota</taxon>
        <taxon>Metazoa</taxon>
        <taxon>Ecdysozoa</taxon>
        <taxon>Arthropoda</taxon>
        <taxon>Hexapoda</taxon>
        <taxon>Insecta</taxon>
        <taxon>Pterygota</taxon>
        <taxon>Neoptera</taxon>
        <taxon>Endopterygota</taxon>
        <taxon>Lepidoptera</taxon>
        <taxon>Glossata</taxon>
        <taxon>Ditrysia</taxon>
        <taxon>Tineoidea</taxon>
        <taxon>Psychidae</taxon>
        <taxon>Oiketicinae</taxon>
        <taxon>Eumeta</taxon>
    </lineage>
</organism>
<feature type="compositionally biased region" description="Basic residues" evidence="1">
    <location>
        <begin position="32"/>
        <end position="43"/>
    </location>
</feature>
<dbReference type="EMBL" id="BGZK01000059">
    <property type="protein sequence ID" value="GBP13770.1"/>
    <property type="molecule type" value="Genomic_DNA"/>
</dbReference>
<feature type="region of interest" description="Disordered" evidence="1">
    <location>
        <begin position="91"/>
        <end position="110"/>
    </location>
</feature>